<dbReference type="EMBL" id="WMIF01000009">
    <property type="protein sequence ID" value="MTH34604.1"/>
    <property type="molecule type" value="Genomic_DNA"/>
</dbReference>
<dbReference type="SMART" id="SM01043">
    <property type="entry name" value="BTAD"/>
    <property type="match status" value="1"/>
</dbReference>
<dbReference type="OrthoDB" id="7888886at2"/>
<feature type="domain" description="Bacterial transcriptional activator" evidence="1">
    <location>
        <begin position="94"/>
        <end position="232"/>
    </location>
</feature>
<dbReference type="Gene3D" id="1.25.40.10">
    <property type="entry name" value="Tetratricopeptide repeat domain"/>
    <property type="match status" value="1"/>
</dbReference>
<evidence type="ECO:0000313" key="2">
    <source>
        <dbReference type="EMBL" id="MTH34604.1"/>
    </source>
</evidence>
<dbReference type="Pfam" id="PF03704">
    <property type="entry name" value="BTAD"/>
    <property type="match status" value="1"/>
</dbReference>
<reference evidence="2 3" key="1">
    <citation type="submission" date="2019-11" db="EMBL/GenBank/DDBJ databases">
        <authorList>
            <person name="Dong K."/>
        </authorList>
    </citation>
    <scope>NUCLEOTIDE SEQUENCE [LARGE SCALE GENOMIC DNA]</scope>
    <source>
        <strain evidence="2 3">JCM 17370</strain>
    </source>
</reference>
<gene>
    <name evidence="2" type="ORF">GL279_08330</name>
</gene>
<dbReference type="AlphaFoldDB" id="A0A844H4W1"/>
<comment type="caution">
    <text evidence="2">The sequence shown here is derived from an EMBL/GenBank/DDBJ whole genome shotgun (WGS) entry which is preliminary data.</text>
</comment>
<proteinExistence type="predicted"/>
<dbReference type="InterPro" id="IPR051677">
    <property type="entry name" value="AfsR-DnrI-RedD_regulator"/>
</dbReference>
<sequence>MPQIQMLLGILDAVRLRKGRALLYFLMADRARVHRTEKVIDLFWQDSDERRASASYRQAVKHIRRAMAEIPATDASVSLETTMGEVALRLAQPFDLQQELLAALSQPGWDPAAARPVRAVIERGLQLEGISASFDSWLAISRTTLLAAIRQVLDQRLADVESQLETRRALAEFAIELEPANENATRILMRMDWQGGRPTRAIERYNALYAHLDEAFDQEPEAETVELLAAIKLDPAGGGRIGPQATRDAQLNLSLQLVDTQMPGGELAPLTTVVFADLRMRMGRFREWRLVGTDPPDLVQALVLVRPYLMLGRLRLSVEVQRGSGELIWSEWVEEPQTEWEHKVRQLLANIASALSVVISDRALAESGSGVYDSWLKAQALLDRWSPESEGAALQMLRDITAQAPRFGPAHAELAGALNVRHVLLPGTLQTEEIKRDAMHHAIVAVSVDPMDTRAHRVLAWCFCHLGYFDLADFHFDQALSLNRSNMLTLVSCCLGFAFIGDLVKAAALAAEAKSHAAVQEPFHQIYLAAADYLLGDYPAAARQCEAGAGLMPTVGGWHAAALWKNGQQDEAARRLDSYLDELRGQWRGPPDPSEAQMLDWFLAVFPLRHDHWRDDMRNVLDAILRHRIAMPH</sequence>
<dbReference type="Gene3D" id="1.10.10.10">
    <property type="entry name" value="Winged helix-like DNA-binding domain superfamily/Winged helix DNA-binding domain"/>
    <property type="match status" value="1"/>
</dbReference>
<dbReference type="SUPFAM" id="SSF48452">
    <property type="entry name" value="TPR-like"/>
    <property type="match status" value="1"/>
</dbReference>
<dbReference type="PANTHER" id="PTHR35807">
    <property type="entry name" value="TRANSCRIPTIONAL REGULATOR REDD-RELATED"/>
    <property type="match status" value="1"/>
</dbReference>
<dbReference type="InterPro" id="IPR016032">
    <property type="entry name" value="Sig_transdc_resp-reg_C-effctor"/>
</dbReference>
<dbReference type="GO" id="GO:0006355">
    <property type="term" value="P:regulation of DNA-templated transcription"/>
    <property type="evidence" value="ECO:0007669"/>
    <property type="project" value="InterPro"/>
</dbReference>
<dbReference type="InterPro" id="IPR036388">
    <property type="entry name" value="WH-like_DNA-bd_sf"/>
</dbReference>
<dbReference type="PANTHER" id="PTHR35807:SF3">
    <property type="entry name" value="BLL5740 PROTEIN"/>
    <property type="match status" value="1"/>
</dbReference>
<keyword evidence="3" id="KW-1185">Reference proteome</keyword>
<name>A0A844H4W1_9RHOB</name>
<accession>A0A844H4W1</accession>
<dbReference type="Proteomes" id="UP000442533">
    <property type="component" value="Unassembled WGS sequence"/>
</dbReference>
<dbReference type="RefSeq" id="WP_155064167.1">
    <property type="nucleotide sequence ID" value="NZ_WMIF01000009.1"/>
</dbReference>
<organism evidence="2 3">
    <name type="scientific">Paracoccus limosus</name>
    <dbReference type="NCBI Taxonomy" id="913252"/>
    <lineage>
        <taxon>Bacteria</taxon>
        <taxon>Pseudomonadati</taxon>
        <taxon>Pseudomonadota</taxon>
        <taxon>Alphaproteobacteria</taxon>
        <taxon>Rhodobacterales</taxon>
        <taxon>Paracoccaceae</taxon>
        <taxon>Paracoccus</taxon>
    </lineage>
</organism>
<protein>
    <submittedName>
        <fullName evidence="2">SARP family transcriptional regulator</fullName>
    </submittedName>
</protein>
<evidence type="ECO:0000313" key="3">
    <source>
        <dbReference type="Proteomes" id="UP000442533"/>
    </source>
</evidence>
<evidence type="ECO:0000259" key="1">
    <source>
        <dbReference type="SMART" id="SM01043"/>
    </source>
</evidence>
<dbReference type="InterPro" id="IPR005158">
    <property type="entry name" value="BTAD"/>
</dbReference>
<dbReference type="InterPro" id="IPR011990">
    <property type="entry name" value="TPR-like_helical_dom_sf"/>
</dbReference>
<dbReference type="SUPFAM" id="SSF46894">
    <property type="entry name" value="C-terminal effector domain of the bipartite response regulators"/>
    <property type="match status" value="1"/>
</dbReference>
<dbReference type="GO" id="GO:0003677">
    <property type="term" value="F:DNA binding"/>
    <property type="evidence" value="ECO:0007669"/>
    <property type="project" value="InterPro"/>
</dbReference>